<feature type="region of interest" description="Disordered" evidence="1">
    <location>
        <begin position="696"/>
        <end position="740"/>
    </location>
</feature>
<dbReference type="EMBL" id="JALJOR010000005">
    <property type="protein sequence ID" value="KAK9816879.1"/>
    <property type="molecule type" value="Genomic_DNA"/>
</dbReference>
<gene>
    <name evidence="5" type="ORF">WJX72_006532</name>
</gene>
<feature type="signal peptide" evidence="3">
    <location>
        <begin position="1"/>
        <end position="24"/>
    </location>
</feature>
<protein>
    <recommendedName>
        <fullName evidence="4">J domain-containing protein</fullName>
    </recommendedName>
</protein>
<evidence type="ECO:0000256" key="1">
    <source>
        <dbReference type="SAM" id="MobiDB-lite"/>
    </source>
</evidence>
<sequence length="740" mass="80521">MPLLLLRQVLLTCCLLLWLSGAASLKNPYAVLGVSKDATSEEIKRAYRSQARKYHPDKNPAEAAKSKFLDIQAAYEVLEDPDKKRSYDLTGTTTGRSTGYQHGYQHTYQHHYRAPEHIPSQTASLNGYNFRAHVLFSSEPWIVQIFHAGLASCRNFAPEWERAARETGPWAHFGRINYATDNVLAHQLAWQASTFGVPFSVHSTPMIFGFPPSCRDLECAVHFRGQLRSEAIQQWLADEVAGLPHVPAVSPAILDVFLARMPAHKVVVLAFSAVDAPASLMLRSVAKRHERMVAMGRVLWTPEDASFWTKRYGVLQVPALLFLRGPGTQPVLHDRRTTSRLDVPQLVADNQWQVVHALRSHTVDALGCGWGEGVAHRSLSRLCLVLVGRQGALLAEARAALAALAERLRNVRPPAAYAAASRAYLNGSLRLAWLDAGSQPAFCRFHMAGAGREVLRSTCGGWGGWRQAQGVQLLAFKPGAGRLSAWWALPHRFALYPAPGQLHAADPESLAALAAWLAGQLQLTDDQVAEAGSIPPPLVDEDAESAFGFLLARFAGVGRWALAGLYAWGLENLGEQVQPLMPVALLVAVLGVLHWWTAAINAGFATERLDRPRQAQGGREAGRPSGAGVHLRRRKAEVRLPTAGRDTGARAGIPAVSREQLLASLLKAIPALQSADRAQDSGAYLVALLMPQHHAVGNGGDGRAEGSSRSRPIELSKERDVAQTTSSSVRNGAPFALPRR</sequence>
<accession>A0AAW1Q4H2</accession>
<feature type="compositionally biased region" description="Basic and acidic residues" evidence="1">
    <location>
        <begin position="702"/>
        <end position="721"/>
    </location>
</feature>
<dbReference type="PANTHER" id="PTHR44303:SF2">
    <property type="entry name" value="DNAJ HOMOLOG SUBFAMILY C MEMBER 16"/>
    <property type="match status" value="1"/>
</dbReference>
<dbReference type="InterPro" id="IPR036249">
    <property type="entry name" value="Thioredoxin-like_sf"/>
</dbReference>
<keyword evidence="3" id="KW-0732">Signal</keyword>
<reference evidence="5 6" key="1">
    <citation type="journal article" date="2024" name="Nat. Commun.">
        <title>Phylogenomics reveals the evolutionary origins of lichenization in chlorophyte algae.</title>
        <authorList>
            <person name="Puginier C."/>
            <person name="Libourel C."/>
            <person name="Otte J."/>
            <person name="Skaloud P."/>
            <person name="Haon M."/>
            <person name="Grisel S."/>
            <person name="Petersen M."/>
            <person name="Berrin J.G."/>
            <person name="Delaux P.M."/>
            <person name="Dal Grande F."/>
            <person name="Keller J."/>
        </authorList>
    </citation>
    <scope>NUCLEOTIDE SEQUENCE [LARGE SCALE GENOMIC DNA]</scope>
    <source>
        <strain evidence="5 6">SAG 2043</strain>
    </source>
</reference>
<evidence type="ECO:0000313" key="5">
    <source>
        <dbReference type="EMBL" id="KAK9816879.1"/>
    </source>
</evidence>
<keyword evidence="2" id="KW-0472">Membrane</keyword>
<feature type="transmembrane region" description="Helical" evidence="2">
    <location>
        <begin position="580"/>
        <end position="604"/>
    </location>
</feature>
<keyword evidence="2" id="KW-1133">Transmembrane helix</keyword>
<organism evidence="5 6">
    <name type="scientific">[Myrmecia] bisecta</name>
    <dbReference type="NCBI Taxonomy" id="41462"/>
    <lineage>
        <taxon>Eukaryota</taxon>
        <taxon>Viridiplantae</taxon>
        <taxon>Chlorophyta</taxon>
        <taxon>core chlorophytes</taxon>
        <taxon>Trebouxiophyceae</taxon>
        <taxon>Trebouxiales</taxon>
        <taxon>Trebouxiaceae</taxon>
        <taxon>Myrmecia</taxon>
    </lineage>
</organism>
<evidence type="ECO:0000256" key="3">
    <source>
        <dbReference type="SAM" id="SignalP"/>
    </source>
</evidence>
<evidence type="ECO:0000256" key="2">
    <source>
        <dbReference type="SAM" id="Phobius"/>
    </source>
</evidence>
<comment type="caution">
    <text evidence="5">The sequence shown here is derived from an EMBL/GenBank/DDBJ whole genome shotgun (WGS) entry which is preliminary data.</text>
</comment>
<dbReference type="Gene3D" id="3.40.30.10">
    <property type="entry name" value="Glutaredoxin"/>
    <property type="match status" value="1"/>
</dbReference>
<name>A0AAW1Q4H2_9CHLO</name>
<feature type="domain" description="J" evidence="4">
    <location>
        <begin position="27"/>
        <end position="91"/>
    </location>
</feature>
<keyword evidence="6" id="KW-1185">Reference proteome</keyword>
<dbReference type="CDD" id="cd06257">
    <property type="entry name" value="DnaJ"/>
    <property type="match status" value="1"/>
</dbReference>
<dbReference type="PANTHER" id="PTHR44303">
    <property type="entry name" value="DNAJ HOMOLOG SUBFAMILY C MEMBER 16"/>
    <property type="match status" value="1"/>
</dbReference>
<dbReference type="Proteomes" id="UP001489004">
    <property type="component" value="Unassembled WGS sequence"/>
</dbReference>
<dbReference type="SUPFAM" id="SSF52833">
    <property type="entry name" value="Thioredoxin-like"/>
    <property type="match status" value="1"/>
</dbReference>
<dbReference type="Pfam" id="PF00226">
    <property type="entry name" value="DnaJ"/>
    <property type="match status" value="1"/>
</dbReference>
<evidence type="ECO:0000313" key="6">
    <source>
        <dbReference type="Proteomes" id="UP001489004"/>
    </source>
</evidence>
<keyword evidence="2" id="KW-0812">Transmembrane</keyword>
<dbReference type="InterPro" id="IPR036869">
    <property type="entry name" value="J_dom_sf"/>
</dbReference>
<dbReference type="Gene3D" id="1.10.287.110">
    <property type="entry name" value="DnaJ domain"/>
    <property type="match status" value="1"/>
</dbReference>
<dbReference type="InterPro" id="IPR001623">
    <property type="entry name" value="DnaJ_domain"/>
</dbReference>
<dbReference type="AlphaFoldDB" id="A0AAW1Q4H2"/>
<feature type="chain" id="PRO_5043542181" description="J domain-containing protein" evidence="3">
    <location>
        <begin position="25"/>
        <end position="740"/>
    </location>
</feature>
<dbReference type="InterPro" id="IPR052448">
    <property type="entry name" value="DnaJ_C16_autophagy_reg"/>
</dbReference>
<dbReference type="PROSITE" id="PS50076">
    <property type="entry name" value="DNAJ_2"/>
    <property type="match status" value="1"/>
</dbReference>
<feature type="region of interest" description="Disordered" evidence="1">
    <location>
        <begin position="611"/>
        <end position="641"/>
    </location>
</feature>
<evidence type="ECO:0000259" key="4">
    <source>
        <dbReference type="PROSITE" id="PS50076"/>
    </source>
</evidence>
<dbReference type="SUPFAM" id="SSF46565">
    <property type="entry name" value="Chaperone J-domain"/>
    <property type="match status" value="1"/>
</dbReference>
<proteinExistence type="predicted"/>
<dbReference type="SMART" id="SM00271">
    <property type="entry name" value="DnaJ"/>
    <property type="match status" value="1"/>
</dbReference>
<dbReference type="PRINTS" id="PR00625">
    <property type="entry name" value="JDOMAIN"/>
</dbReference>